<comment type="similarity">
    <text evidence="7">Belongs to the binding-protein-dependent transport system permease family.</text>
</comment>
<proteinExistence type="inferred from homology"/>
<comment type="subcellular location">
    <subcellularLocation>
        <location evidence="1 7">Cell membrane</location>
        <topology evidence="1 7">Multi-pass membrane protein</topology>
    </subcellularLocation>
</comment>
<evidence type="ECO:0000256" key="1">
    <source>
        <dbReference type="ARBA" id="ARBA00004651"/>
    </source>
</evidence>
<reference evidence="9 10" key="1">
    <citation type="journal article" date="2010" name="ChemBioChem">
        <title>Cloning and characterization of the biosynthetic gene cluster of 16-membered macrolide antibiotic FD-891: involvement of a dual functional cytochrome P450 monooxygenase catalyzing epoxidation and hydroxylation.</title>
        <authorList>
            <person name="Kudo F."/>
            <person name="Motegi A."/>
            <person name="Mizoue K."/>
            <person name="Eguchi T."/>
        </authorList>
    </citation>
    <scope>NUCLEOTIDE SEQUENCE [LARGE SCALE GENOMIC DNA]</scope>
    <source>
        <strain evidence="9 10">A-8890</strain>
    </source>
</reference>
<dbReference type="Pfam" id="PF00528">
    <property type="entry name" value="BPD_transp_1"/>
    <property type="match status" value="1"/>
</dbReference>
<feature type="domain" description="ABC transmembrane type-1" evidence="8">
    <location>
        <begin position="95"/>
        <end position="303"/>
    </location>
</feature>
<dbReference type="CDD" id="cd06261">
    <property type="entry name" value="TM_PBP2"/>
    <property type="match status" value="1"/>
</dbReference>
<keyword evidence="4 7" id="KW-0812">Transmembrane</keyword>
<evidence type="ECO:0000256" key="5">
    <source>
        <dbReference type="ARBA" id="ARBA00022989"/>
    </source>
</evidence>
<evidence type="ECO:0000313" key="10">
    <source>
        <dbReference type="Proteomes" id="UP001321542"/>
    </source>
</evidence>
<organism evidence="9 10">
    <name type="scientific">Streptomyces graminofaciens</name>
    <dbReference type="NCBI Taxonomy" id="68212"/>
    <lineage>
        <taxon>Bacteria</taxon>
        <taxon>Bacillati</taxon>
        <taxon>Actinomycetota</taxon>
        <taxon>Actinomycetes</taxon>
        <taxon>Kitasatosporales</taxon>
        <taxon>Streptomycetaceae</taxon>
        <taxon>Streptomyces</taxon>
    </lineage>
</organism>
<evidence type="ECO:0000256" key="2">
    <source>
        <dbReference type="ARBA" id="ARBA00022448"/>
    </source>
</evidence>
<dbReference type="InterPro" id="IPR000515">
    <property type="entry name" value="MetI-like"/>
</dbReference>
<keyword evidence="5 7" id="KW-1133">Transmembrane helix</keyword>
<evidence type="ECO:0000256" key="6">
    <source>
        <dbReference type="ARBA" id="ARBA00023136"/>
    </source>
</evidence>
<dbReference type="PANTHER" id="PTHR43163:SF3">
    <property type="entry name" value="PEPTIDE ABC TRANSPORTER PERMEASE PROTEIN"/>
    <property type="match status" value="1"/>
</dbReference>
<feature type="transmembrane region" description="Helical" evidence="7">
    <location>
        <begin position="238"/>
        <end position="260"/>
    </location>
</feature>
<dbReference type="EMBL" id="AP018448">
    <property type="protein sequence ID" value="BBC29059.1"/>
    <property type="molecule type" value="Genomic_DNA"/>
</dbReference>
<dbReference type="InterPro" id="IPR045621">
    <property type="entry name" value="BPD_transp_1_N"/>
</dbReference>
<evidence type="ECO:0000259" key="8">
    <source>
        <dbReference type="PROSITE" id="PS50928"/>
    </source>
</evidence>
<feature type="transmembrane region" description="Helical" evidence="7">
    <location>
        <begin position="97"/>
        <end position="118"/>
    </location>
</feature>
<evidence type="ECO:0000256" key="7">
    <source>
        <dbReference type="RuleBase" id="RU363032"/>
    </source>
</evidence>
<dbReference type="PROSITE" id="PS50928">
    <property type="entry name" value="ABC_TM1"/>
    <property type="match status" value="1"/>
</dbReference>
<dbReference type="Proteomes" id="UP001321542">
    <property type="component" value="Chromosome"/>
</dbReference>
<evidence type="ECO:0000313" key="9">
    <source>
        <dbReference type="EMBL" id="BBC29059.1"/>
    </source>
</evidence>
<feature type="transmembrane region" description="Helical" evidence="7">
    <location>
        <begin position="280"/>
        <end position="306"/>
    </location>
</feature>
<dbReference type="SUPFAM" id="SSF161098">
    <property type="entry name" value="MetI-like"/>
    <property type="match status" value="1"/>
</dbReference>
<sequence length="313" mass="32574">MLRFAVRQLLSGIVLTVVVTAVTYALVFSDGTGIARRVLGQSATQAQVTAKVTELGLDQPVAAQYLTWLGGLVRGDLGASYFTGEPVTNMLATRVPVTLAVIVPALLFTMILSVLVGVTAAVRGGGLDRFLQVAGVVGAAIPNFVVAIVLVFAFAIALRAFPATGYVSPDIDPVGWARSLALPVLAVLIGSVAGAAQQFRGAVIDVLEQDFVRTLRSRGISERAVIFRHVLRNAAGPGLTILSLQTVAVMGGVVIIERVFALPGMGLLANDSAVQGDIPAVMGSVLFSIVVVLIVNIAVDLLVGWLNPKARVS</sequence>
<evidence type="ECO:0000256" key="3">
    <source>
        <dbReference type="ARBA" id="ARBA00022475"/>
    </source>
</evidence>
<keyword evidence="6 7" id="KW-0472">Membrane</keyword>
<keyword evidence="2 7" id="KW-0813">Transport</keyword>
<protein>
    <recommendedName>
        <fullName evidence="8">ABC transmembrane type-1 domain-containing protein</fullName>
    </recommendedName>
</protein>
<dbReference type="Gene3D" id="1.10.3720.10">
    <property type="entry name" value="MetI-like"/>
    <property type="match status" value="1"/>
</dbReference>
<gene>
    <name evidence="9" type="ORF">SGFS_003500</name>
</gene>
<name>A0ABN5V742_9ACTN</name>
<reference evidence="9 10" key="2">
    <citation type="journal article" date="2023" name="ChemBioChem">
        <title>Acyltransferase Domain Exchange between Two Independent Type I Polyketide Synthases in the Same Producer Strain of Macrolide Antibiotics.</title>
        <authorList>
            <person name="Kudo F."/>
            <person name="Kishikawa K."/>
            <person name="Tsuboi K."/>
            <person name="Kido T."/>
            <person name="Usui T."/>
            <person name="Hashimoto J."/>
            <person name="Shin-Ya K."/>
            <person name="Miyanaga A."/>
            <person name="Eguchi T."/>
        </authorList>
    </citation>
    <scope>NUCLEOTIDE SEQUENCE [LARGE SCALE GENOMIC DNA]</scope>
    <source>
        <strain evidence="9 10">A-8890</strain>
    </source>
</reference>
<dbReference type="InterPro" id="IPR035906">
    <property type="entry name" value="MetI-like_sf"/>
</dbReference>
<evidence type="ECO:0000256" key="4">
    <source>
        <dbReference type="ARBA" id="ARBA00022692"/>
    </source>
</evidence>
<keyword evidence="3" id="KW-1003">Cell membrane</keyword>
<accession>A0ABN5V742</accession>
<dbReference type="PANTHER" id="PTHR43163">
    <property type="entry name" value="DIPEPTIDE TRANSPORT SYSTEM PERMEASE PROTEIN DPPB-RELATED"/>
    <property type="match status" value="1"/>
</dbReference>
<feature type="transmembrane region" description="Helical" evidence="7">
    <location>
        <begin position="130"/>
        <end position="156"/>
    </location>
</feature>
<keyword evidence="10" id="KW-1185">Reference proteome</keyword>
<dbReference type="RefSeq" id="WP_286247033.1">
    <property type="nucleotide sequence ID" value="NZ_AP018448.1"/>
</dbReference>
<dbReference type="Pfam" id="PF19300">
    <property type="entry name" value="BPD_transp_1_N"/>
    <property type="match status" value="1"/>
</dbReference>